<gene>
    <name evidence="1" type="ORF">EOW66_02215</name>
</gene>
<organism evidence="1 2">
    <name type="scientific">Paenirhodobacter huangdaonensis</name>
    <dbReference type="NCBI Taxonomy" id="2501515"/>
    <lineage>
        <taxon>Bacteria</taxon>
        <taxon>Pseudomonadati</taxon>
        <taxon>Pseudomonadota</taxon>
        <taxon>Alphaproteobacteria</taxon>
        <taxon>Rhodobacterales</taxon>
        <taxon>Rhodobacter group</taxon>
        <taxon>Paenirhodobacter</taxon>
    </lineage>
</organism>
<reference evidence="1" key="2">
    <citation type="submission" date="2019-01" db="EMBL/GenBank/DDBJ databases">
        <authorList>
            <person name="Li Y."/>
        </authorList>
    </citation>
    <scope>NUCLEOTIDE SEQUENCE [LARGE SCALE GENOMIC DNA]</scope>
    <source>
        <strain evidence="1">CGMCC 1.12963</strain>
    </source>
</reference>
<dbReference type="EMBL" id="SAVA01000001">
    <property type="protein sequence ID" value="RWR54900.1"/>
    <property type="molecule type" value="Genomic_DNA"/>
</dbReference>
<sequence>MIRALMEGLIREAGGMEAAAALISAALGREVGKGTISRRQSGQLEWPLIEILALERAIGSQSVRRWLAQTLPEATSVDLLAEVAVSSREHGEAMSAVLDYATGRGDRSRARKEITESLEVMRRMSARLEGEE</sequence>
<dbReference type="Proteomes" id="UP000288071">
    <property type="component" value="Unassembled WGS sequence"/>
</dbReference>
<proteinExistence type="predicted"/>
<protein>
    <submittedName>
        <fullName evidence="1">Uncharacterized protein</fullName>
    </submittedName>
</protein>
<evidence type="ECO:0000313" key="2">
    <source>
        <dbReference type="Proteomes" id="UP000288071"/>
    </source>
</evidence>
<accession>A0A443M055</accession>
<evidence type="ECO:0000313" key="1">
    <source>
        <dbReference type="EMBL" id="RWR54900.1"/>
    </source>
</evidence>
<keyword evidence="2" id="KW-1185">Reference proteome</keyword>
<name>A0A443M055_9RHOB</name>
<dbReference type="AlphaFoldDB" id="A0A443M055"/>
<comment type="caution">
    <text evidence="1">The sequence shown here is derived from an EMBL/GenBank/DDBJ whole genome shotgun (WGS) entry which is preliminary data.</text>
</comment>
<dbReference type="RefSeq" id="WP_164880994.1">
    <property type="nucleotide sequence ID" value="NZ_SAVA01000001.1"/>
</dbReference>
<reference evidence="1" key="1">
    <citation type="submission" date="2019-01" db="EMBL/GenBank/DDBJ databases">
        <title>Sinorhodobacter populi sp. nov. isolated from the symptomatic bark tissue of Populus euramericana canker.</title>
        <authorList>
            <person name="Xu G."/>
        </authorList>
    </citation>
    <scope>NUCLEOTIDE SEQUENCE [LARGE SCALE GENOMIC DNA]</scope>
    <source>
        <strain evidence="1">CGMCC 1.12963</strain>
    </source>
</reference>